<proteinExistence type="predicted"/>
<keyword evidence="1" id="KW-1133">Transmembrane helix</keyword>
<evidence type="ECO:0000313" key="3">
    <source>
        <dbReference type="Proteomes" id="UP000032430"/>
    </source>
</evidence>
<dbReference type="AlphaFoldDB" id="A0A098GC93"/>
<evidence type="ECO:0000256" key="1">
    <source>
        <dbReference type="SAM" id="Phobius"/>
    </source>
</evidence>
<evidence type="ECO:0008006" key="4">
    <source>
        <dbReference type="Google" id="ProtNLM"/>
    </source>
</evidence>
<reference evidence="3" key="1">
    <citation type="submission" date="2014-09" db="EMBL/GenBank/DDBJ databases">
        <authorList>
            <person name="Gomez-Valero L."/>
        </authorList>
    </citation>
    <scope>NUCLEOTIDE SEQUENCE [LARGE SCALE GENOMIC DNA]</scope>
    <source>
        <strain evidence="3">ATCC700992</strain>
    </source>
</reference>
<dbReference type="KEGG" id="lfa:LFA_3784"/>
<name>A0A098GC93_9GAMM</name>
<organism evidence="2 3">
    <name type="scientific">Legionella fallonii LLAP-10</name>
    <dbReference type="NCBI Taxonomy" id="1212491"/>
    <lineage>
        <taxon>Bacteria</taxon>
        <taxon>Pseudomonadati</taxon>
        <taxon>Pseudomonadota</taxon>
        <taxon>Gammaproteobacteria</taxon>
        <taxon>Legionellales</taxon>
        <taxon>Legionellaceae</taxon>
        <taxon>Legionella</taxon>
    </lineage>
</organism>
<feature type="transmembrane region" description="Helical" evidence="1">
    <location>
        <begin position="458"/>
        <end position="476"/>
    </location>
</feature>
<keyword evidence="3" id="KW-1185">Reference proteome</keyword>
<feature type="transmembrane region" description="Helical" evidence="1">
    <location>
        <begin position="379"/>
        <end position="397"/>
    </location>
</feature>
<accession>A0A098GC93</accession>
<gene>
    <name evidence="2" type="ORF">LFA_3784</name>
</gene>
<dbReference type="EMBL" id="LN614827">
    <property type="protein sequence ID" value="CEG59106.1"/>
    <property type="molecule type" value="Genomic_DNA"/>
</dbReference>
<protein>
    <recommendedName>
        <fullName evidence="4">Coiled-coil protein</fullName>
    </recommendedName>
</protein>
<feature type="transmembrane region" description="Helical" evidence="1">
    <location>
        <begin position="482"/>
        <end position="501"/>
    </location>
</feature>
<dbReference type="Proteomes" id="UP000032430">
    <property type="component" value="Chromosome I"/>
</dbReference>
<evidence type="ECO:0000313" key="2">
    <source>
        <dbReference type="EMBL" id="CEG59106.1"/>
    </source>
</evidence>
<dbReference type="OrthoDB" id="5652260at2"/>
<keyword evidence="1" id="KW-0472">Membrane</keyword>
<sequence>MLYSSQNAAFRRDKHHFFSSIPAIEGLDVKIQNIDSRAQNIGYTFLVQNQLALETEFTQMFAILQKQDDENKEIFWLYCYYCASLLEAFYKAYAQEANAEKYKSIKQQIKDRLNHDKKHSQDEEHFIESLQRSFLEGFRNLVTSPAHVSQIRDYVAYANLCRIYWIFCRLTLTQGFALARDLQLIEKLDVILGTHTDVDKIIGALQAPTYIINYFSVGFFLIRFMIDGGLLLRHTFFPSEEEKGAENSCEVSLLEDLPGAASLEAYRNSYILVENNEGHFELYYIPKSGNPTALQINDNSKINTLLSKLDNAPSVRLSAEEIRNTITAATGHIPEATTAWDRFKHELYKRHCNFANDLVWATVNFLTNFNHITNIPGPIAGYITAVFLGFDVGMALYKCHLAKEEYLTKKAQYLQEIDDYNNPERFKKMTAEQRLLHVEMLNQQLIELEINWRTKESTFYFVAAAAAILMLGFTASMLVSPALMVVGCYFVCTIAVAMYLSTGAYTQYQEKSLNLEQAQLTGKNLAVAIREYEAARNDFIFTMTKNTVMPLILIATFAVCWPAAVVFTATYIGYELYHSYDQHSESKAIKQLALNGPQEEEDNDHLISCSP</sequence>
<feature type="transmembrane region" description="Helical" evidence="1">
    <location>
        <begin position="551"/>
        <end position="574"/>
    </location>
</feature>
<dbReference type="HOGENOM" id="CLU_528731_0_0_6"/>
<dbReference type="RefSeq" id="WP_045097292.1">
    <property type="nucleotide sequence ID" value="NZ_LN614827.1"/>
</dbReference>
<keyword evidence="1" id="KW-0812">Transmembrane</keyword>